<evidence type="ECO:0000313" key="1">
    <source>
        <dbReference type="EMBL" id="MSA93793.1"/>
    </source>
</evidence>
<dbReference type="GeneID" id="97355081"/>
<evidence type="ECO:0000313" key="4">
    <source>
        <dbReference type="Proteomes" id="UP000285258"/>
    </source>
</evidence>
<gene>
    <name evidence="3" type="ORF">DMP12_02695</name>
    <name evidence="1" type="ORF">GKG38_01650</name>
    <name evidence="2" type="ORF">GO738_01945</name>
</gene>
<proteinExistence type="predicted"/>
<name>A0A1Y4G2E3_9ACTN</name>
<comment type="caution">
    <text evidence="2">The sequence shown here is derived from an EMBL/GenBank/DDBJ whole genome shotgun (WGS) entry which is preliminary data.</text>
</comment>
<reference evidence="4" key="1">
    <citation type="submission" date="2018-05" db="EMBL/GenBank/DDBJ databases">
        <title>Genome Sequencing of selected type strains of the family Eggerthellaceae.</title>
        <authorList>
            <person name="Danylec N."/>
            <person name="Stoll D.A."/>
            <person name="Doetsch A."/>
            <person name="Huch M."/>
        </authorList>
    </citation>
    <scope>NUCLEOTIDE SEQUENCE [LARGE SCALE GENOMIC DNA]</scope>
    <source>
        <strain evidence="4">DSM 27213</strain>
    </source>
</reference>
<reference evidence="3" key="2">
    <citation type="journal article" date="2019" name="Int. J. Syst. Evol. Microbiol.">
        <title>Gordonibacter faecihominis is a later heterotypic synonym of Gordonibacter urolithinfaciens.</title>
        <authorList>
            <person name="Danylec N."/>
            <person name="Stoll D.A."/>
            <person name="Huch M."/>
        </authorList>
    </citation>
    <scope>NUCLEOTIDE SEQUENCE</scope>
    <source>
        <strain evidence="3">DSM 27213</strain>
    </source>
</reference>
<dbReference type="EMBL" id="QIBW01000002">
    <property type="protein sequence ID" value="ROT91577.1"/>
    <property type="molecule type" value="Genomic_DNA"/>
</dbReference>
<evidence type="ECO:0000313" key="5">
    <source>
        <dbReference type="Proteomes" id="UP000462865"/>
    </source>
</evidence>
<organism evidence="2 6">
    <name type="scientific">Gordonibacter urolithinfaciens</name>
    <dbReference type="NCBI Taxonomy" id="1335613"/>
    <lineage>
        <taxon>Bacteria</taxon>
        <taxon>Bacillati</taxon>
        <taxon>Actinomycetota</taxon>
        <taxon>Coriobacteriia</taxon>
        <taxon>Eggerthellales</taxon>
        <taxon>Eggerthellaceae</taxon>
        <taxon>Gordonibacter</taxon>
    </lineage>
</organism>
<keyword evidence="6" id="KW-1185">Reference proteome</keyword>
<dbReference type="AlphaFoldDB" id="A0A1Y4G2E3"/>
<reference evidence="3" key="3">
    <citation type="journal article" date="2019" name="Microbiol. Resour. Announc.">
        <title>Draft Genome Sequences of Type Strains of Gordonibacter faecihominis, Paraeggerthella hongkongensis, Parvibacter caecicola,Slackia equolifaciens, Slackia faecicanis, and Slackia isoflavoniconvertens.</title>
        <authorList>
            <person name="Danylec N."/>
            <person name="Stoll D.A."/>
            <person name="Dotsch A."/>
            <person name="Huch M."/>
        </authorList>
    </citation>
    <scope>NUCLEOTIDE SEQUENCE</scope>
    <source>
        <strain evidence="3">DSM 27213</strain>
    </source>
</reference>
<evidence type="ECO:0008006" key="7">
    <source>
        <dbReference type="Google" id="ProtNLM"/>
    </source>
</evidence>
<evidence type="ECO:0000313" key="6">
    <source>
        <dbReference type="Proteomes" id="UP000468327"/>
    </source>
</evidence>
<dbReference type="Proteomes" id="UP000285258">
    <property type="component" value="Unassembled WGS sequence"/>
</dbReference>
<evidence type="ECO:0000313" key="3">
    <source>
        <dbReference type="EMBL" id="ROT91577.1"/>
    </source>
</evidence>
<accession>A0A1Y4G2E3</accession>
<dbReference type="EMBL" id="WPOC01000002">
    <property type="protein sequence ID" value="MVN14128.1"/>
    <property type="molecule type" value="Genomic_DNA"/>
</dbReference>
<dbReference type="RefSeq" id="WP_087189903.1">
    <property type="nucleotide sequence ID" value="NZ_BAABZN010000001.1"/>
</dbReference>
<reference evidence="1 5" key="4">
    <citation type="journal article" date="2019" name="Nat. Med.">
        <title>A library of human gut bacterial isolates paired with longitudinal multiomics data enables mechanistic microbiome research.</title>
        <authorList>
            <person name="Poyet M."/>
            <person name="Groussin M."/>
            <person name="Gibbons S.M."/>
            <person name="Avila-Pacheco J."/>
            <person name="Jiang X."/>
            <person name="Kearney S.M."/>
            <person name="Perrotta A.R."/>
            <person name="Berdy B."/>
            <person name="Zhao S."/>
            <person name="Lieberman T.D."/>
            <person name="Swanson P.K."/>
            <person name="Smith M."/>
            <person name="Roesemann S."/>
            <person name="Alexander J.E."/>
            <person name="Rich S.A."/>
            <person name="Livny J."/>
            <person name="Vlamakis H."/>
            <person name="Clish C."/>
            <person name="Bullock K."/>
            <person name="Deik A."/>
            <person name="Scott J."/>
            <person name="Pierce K.A."/>
            <person name="Xavier R.J."/>
            <person name="Alm E.J."/>
        </authorList>
    </citation>
    <scope>NUCLEOTIDE SEQUENCE [LARGE SCALE GENOMIC DNA]</scope>
    <source>
        <strain evidence="1 5">BIOML-A1</strain>
    </source>
</reference>
<protein>
    <recommendedName>
        <fullName evidence="7">RsbT co-antagonist protein RsbRD N-terminal domain-containing protein</fullName>
    </recommendedName>
</protein>
<sequence length="170" mass="18660">MGTVYGEIDARRSSLFKAWRACFDGGSESAFPVAAGKAGRFSNPAAYLADECASDVLAWLADAGEEADIPASVADWCRLRAVQETDQAHALRPLLDLKQVVRDAVGVAAGDEELASVDERIDALGRYASDRYVESREKLNQIRLDEMQRGEGLMNRRLARERARREGDAV</sequence>
<evidence type="ECO:0000313" key="2">
    <source>
        <dbReference type="EMBL" id="MVN14128.1"/>
    </source>
</evidence>
<dbReference type="Proteomes" id="UP000468327">
    <property type="component" value="Unassembled WGS sequence"/>
</dbReference>
<dbReference type="Proteomes" id="UP000462865">
    <property type="component" value="Unassembled WGS sequence"/>
</dbReference>
<reference evidence="2 6" key="5">
    <citation type="submission" date="2019-11" db="EMBL/GenBank/DDBJ databases">
        <title>Whole genome shotgun sequencing (WGS) data from Adlercreutzia equolifaciens ResAG-91, Eggerthella lenta MRI-F36, MRI-F37, MRI-F40, ResAG-49, ResAG-88, ResAG-121, ResAG-145, and Gordonibacter sp. ResAG-5, ResAG-26, ResAG-43, ResAG-50, ResAG-59.</title>
        <authorList>
            <person name="Stoll D.A."/>
            <person name="Danylec N."/>
            <person name="Franz C.M.A.P."/>
            <person name="Huch M."/>
        </authorList>
    </citation>
    <scope>NUCLEOTIDE SEQUENCE [LARGE SCALE GENOMIC DNA]</scope>
    <source>
        <strain evidence="2 6">ResAG-59</strain>
    </source>
</reference>
<dbReference type="EMBL" id="WKZA01000004">
    <property type="protein sequence ID" value="MSA93793.1"/>
    <property type="molecule type" value="Genomic_DNA"/>
</dbReference>